<evidence type="ECO:0000313" key="3">
    <source>
        <dbReference type="WBParaSite" id="nRc.2.0.1.t29651-RA"/>
    </source>
</evidence>
<dbReference type="OMA" id="INNANCV"/>
<name>A0A915JTR0_ROMCU</name>
<dbReference type="PANTHER" id="PTHR45985:SF3">
    <property type="entry name" value="CHITIN DEACETYLASE-LIKE 4"/>
    <property type="match status" value="1"/>
</dbReference>
<dbReference type="Proteomes" id="UP000887565">
    <property type="component" value="Unplaced"/>
</dbReference>
<organism evidence="2 3">
    <name type="scientific">Romanomermis culicivorax</name>
    <name type="common">Nematode worm</name>
    <dbReference type="NCBI Taxonomy" id="13658"/>
    <lineage>
        <taxon>Eukaryota</taxon>
        <taxon>Metazoa</taxon>
        <taxon>Ecdysozoa</taxon>
        <taxon>Nematoda</taxon>
        <taxon>Enoplea</taxon>
        <taxon>Dorylaimia</taxon>
        <taxon>Mermithida</taxon>
        <taxon>Mermithoidea</taxon>
        <taxon>Mermithidae</taxon>
        <taxon>Romanomermis</taxon>
    </lineage>
</organism>
<feature type="domain" description="EB" evidence="1">
    <location>
        <begin position="160"/>
        <end position="209"/>
    </location>
</feature>
<dbReference type="PANTHER" id="PTHR45985">
    <property type="match status" value="1"/>
</dbReference>
<dbReference type="Pfam" id="PF01683">
    <property type="entry name" value="EB"/>
    <property type="match status" value="2"/>
</dbReference>
<feature type="domain" description="EB" evidence="1">
    <location>
        <begin position="3"/>
        <end position="51"/>
    </location>
</feature>
<protein>
    <submittedName>
        <fullName evidence="3">EB domain-containing protein</fullName>
    </submittedName>
</protein>
<evidence type="ECO:0000259" key="1">
    <source>
        <dbReference type="Pfam" id="PF01683"/>
    </source>
</evidence>
<keyword evidence="2" id="KW-1185">Reference proteome</keyword>
<sequence length="212" mass="22935">MKCVNVERRVSSKSLKPGIFCEHDHQCSEHSLCINNVCQCKDGFAFKDDECQSYALPTRHKSVPGDPCNDFSDCTGNSYCRLGYCVCPLGTESINMMCFPSMESYQRIDVSNQSISTDGAPRSLNQPFSLEPGNPCIIGQLCVNGSVCALGLCRCAAGLQQIGNKCFSKKIMLRPGHVCSYGQHCAGGSSCIAGICQCISSHVLKGDTCVYK</sequence>
<proteinExistence type="predicted"/>
<dbReference type="AlphaFoldDB" id="A0A915JTR0"/>
<dbReference type="WBParaSite" id="nRc.2.0.1.t29651-RA">
    <property type="protein sequence ID" value="nRc.2.0.1.t29651-RA"/>
    <property type="gene ID" value="nRc.2.0.1.g29651"/>
</dbReference>
<evidence type="ECO:0000313" key="2">
    <source>
        <dbReference type="Proteomes" id="UP000887565"/>
    </source>
</evidence>
<dbReference type="InterPro" id="IPR006149">
    <property type="entry name" value="EB_dom"/>
</dbReference>
<accession>A0A915JTR0</accession>
<reference evidence="3" key="1">
    <citation type="submission" date="2022-11" db="UniProtKB">
        <authorList>
            <consortium name="WormBaseParasite"/>
        </authorList>
    </citation>
    <scope>IDENTIFICATION</scope>
</reference>
<dbReference type="InterPro" id="IPR052740">
    <property type="entry name" value="CE4"/>
</dbReference>